<dbReference type="InterPro" id="IPR004843">
    <property type="entry name" value="Calcineurin-like_PHP"/>
</dbReference>
<dbReference type="RefSeq" id="WP_338194918.1">
    <property type="nucleotide sequence ID" value="NZ_AP027268.1"/>
</dbReference>
<keyword evidence="7" id="KW-1185">Reference proteome</keyword>
<dbReference type="InterPro" id="IPR050884">
    <property type="entry name" value="CNP_phosphodiesterase-III"/>
</dbReference>
<dbReference type="AlphaFoldDB" id="A0AA48HIB8"/>
<evidence type="ECO:0000256" key="2">
    <source>
        <dbReference type="ARBA" id="ARBA00022801"/>
    </source>
</evidence>
<gene>
    <name evidence="6" type="ORF">MACH07_27850</name>
</gene>
<dbReference type="PANTHER" id="PTHR42988">
    <property type="entry name" value="PHOSPHOHYDROLASE"/>
    <property type="match status" value="1"/>
</dbReference>
<comment type="similarity">
    <text evidence="4">Belongs to the cyclic nucleotide phosphodiesterase class-III family.</text>
</comment>
<accession>A0AA48HIB8</accession>
<name>A0AA48HIB8_9FLAO</name>
<keyword evidence="2" id="KW-0378">Hydrolase</keyword>
<evidence type="ECO:0000259" key="5">
    <source>
        <dbReference type="Pfam" id="PF00149"/>
    </source>
</evidence>
<feature type="domain" description="Calcineurin-like phosphoesterase" evidence="5">
    <location>
        <begin position="16"/>
        <end position="193"/>
    </location>
</feature>
<keyword evidence="1" id="KW-0479">Metal-binding</keyword>
<dbReference type="Proteomes" id="UP001330184">
    <property type="component" value="Chromosome"/>
</dbReference>
<organism evidence="6 7">
    <name type="scientific">Flagellimonas marinaquae</name>
    <dbReference type="NCBI Taxonomy" id="254955"/>
    <lineage>
        <taxon>Bacteria</taxon>
        <taxon>Pseudomonadati</taxon>
        <taxon>Bacteroidota</taxon>
        <taxon>Flavobacteriia</taxon>
        <taxon>Flavobacteriales</taxon>
        <taxon>Flavobacteriaceae</taxon>
        <taxon>Flagellimonas</taxon>
    </lineage>
</organism>
<evidence type="ECO:0000256" key="3">
    <source>
        <dbReference type="ARBA" id="ARBA00023004"/>
    </source>
</evidence>
<dbReference type="InterPro" id="IPR029052">
    <property type="entry name" value="Metallo-depent_PP-like"/>
</dbReference>
<dbReference type="GO" id="GO:0046872">
    <property type="term" value="F:metal ion binding"/>
    <property type="evidence" value="ECO:0007669"/>
    <property type="project" value="UniProtKB-KW"/>
</dbReference>
<dbReference type="PANTHER" id="PTHR42988:SF2">
    <property type="entry name" value="CYCLIC NUCLEOTIDE PHOSPHODIESTERASE CBUA0032-RELATED"/>
    <property type="match status" value="1"/>
</dbReference>
<reference evidence="6 7" key="1">
    <citation type="submission" date="2023-01" db="EMBL/GenBank/DDBJ databases">
        <title>Complete genome sequence of Muricauda aquimarina strain IFOP_LL357.</title>
        <authorList>
            <person name="Gajardo G."/>
            <person name="Ueki S."/>
            <person name="Maruyama F."/>
        </authorList>
    </citation>
    <scope>NUCLEOTIDE SEQUENCE [LARGE SCALE GENOMIC DNA]</scope>
    <source>
        <strain evidence="6 7">IFOP_LL357</strain>
    </source>
</reference>
<dbReference type="Pfam" id="PF00149">
    <property type="entry name" value="Metallophos"/>
    <property type="match status" value="1"/>
</dbReference>
<evidence type="ECO:0000256" key="1">
    <source>
        <dbReference type="ARBA" id="ARBA00022723"/>
    </source>
</evidence>
<evidence type="ECO:0000313" key="7">
    <source>
        <dbReference type="Proteomes" id="UP001330184"/>
    </source>
</evidence>
<dbReference type="GO" id="GO:0016787">
    <property type="term" value="F:hydrolase activity"/>
    <property type="evidence" value="ECO:0007669"/>
    <property type="project" value="UniProtKB-KW"/>
</dbReference>
<evidence type="ECO:0000313" key="6">
    <source>
        <dbReference type="EMBL" id="BDW93953.1"/>
    </source>
</evidence>
<keyword evidence="3" id="KW-0408">Iron</keyword>
<dbReference type="Gene3D" id="3.60.21.10">
    <property type="match status" value="1"/>
</dbReference>
<evidence type="ECO:0000256" key="4">
    <source>
        <dbReference type="ARBA" id="ARBA00025742"/>
    </source>
</evidence>
<proteinExistence type="inferred from homology"/>
<sequence length="250" mass="29258">MENDNTTTITHSVNKKIAYITDIHLDERFPIDQGVDARKNWEIILNDVSKKGIEEIIFGGDIGEKAANQWFFESLKNYNLAITLGNHDYFDEVVDHYGMEGVENRTELYYSQEYNYYKFLFLDSSSGSISQEQFNWFKKELLTEKNIILFIHHPILGVDTEVDRQFALKNRNLLRTELQNLEKDVVIFCGHYHFEDERSNGNIRQYITPASSYQVEKIPDEIKVSSATFGYRIIELNKNKLNTEVILFTT</sequence>
<protein>
    <recommendedName>
        <fullName evidence="5">Calcineurin-like phosphoesterase domain-containing protein</fullName>
    </recommendedName>
</protein>
<dbReference type="SUPFAM" id="SSF56300">
    <property type="entry name" value="Metallo-dependent phosphatases"/>
    <property type="match status" value="1"/>
</dbReference>
<dbReference type="EMBL" id="AP027268">
    <property type="protein sequence ID" value="BDW93953.1"/>
    <property type="molecule type" value="Genomic_DNA"/>
</dbReference>